<feature type="transmembrane region" description="Helical" evidence="1">
    <location>
        <begin position="214"/>
        <end position="230"/>
    </location>
</feature>
<feature type="transmembrane region" description="Helical" evidence="1">
    <location>
        <begin position="98"/>
        <end position="117"/>
    </location>
</feature>
<feature type="transmembrane region" description="Helical" evidence="1">
    <location>
        <begin position="372"/>
        <end position="392"/>
    </location>
</feature>
<feature type="transmembrane region" description="Helical" evidence="1">
    <location>
        <begin position="236"/>
        <end position="252"/>
    </location>
</feature>
<sequence>MPAGRITHRMRGIMIIQPRIKYSIYIIVYGIAYAMAGMGLHYVSSLALCLLAFYLYLCDFLNTHNLVHLRGLLALSWIGGQGIACLQLSKLQTDWERETWLCFFLVYLCFSVGYDFLEKKGKHAPVKSELVITRSGQQARRVEWCIGVLVACSVICFAVEAAVVGFIPLFSDMPHAYSYFHISGVHYFTISCILIPGLSVIYGRMTETFTKKDAVLLLICNFTAVAIPILCVSRFQLLFAVGFAVVVYVIIYEKITWKMIVGFFAVMIPVYVLLTFARHHDVSYLNGIFEMKNAKIPIFVTQPYIYVANNFENFNCMVKELSAHTMGLRMLFPAFALTGMKFVFPQLVNFPIFITKTELTTVTMFYDMYYDFGVIGMAVVPLILGGVAAKVTGVIHSSRNPVSFLYYGQLAIYLGLSFFTTWFSNPTTWFWLILTTIMYWFVEHKKKAQ</sequence>
<feature type="transmembrane region" description="Helical" evidence="1">
    <location>
        <begin position="179"/>
        <end position="202"/>
    </location>
</feature>
<evidence type="ECO:0000256" key="1">
    <source>
        <dbReference type="SAM" id="Phobius"/>
    </source>
</evidence>
<proteinExistence type="predicted"/>
<evidence type="ECO:0000313" key="2">
    <source>
        <dbReference type="EMBL" id="SHK15853.1"/>
    </source>
</evidence>
<feature type="transmembrane region" description="Helical" evidence="1">
    <location>
        <begin position="20"/>
        <end position="36"/>
    </location>
</feature>
<dbReference type="AlphaFoldDB" id="A0A1M6Q6W5"/>
<feature type="transmembrane region" description="Helical" evidence="1">
    <location>
        <begin position="259"/>
        <end position="277"/>
    </location>
</feature>
<keyword evidence="1" id="KW-0812">Transmembrane</keyword>
<dbReference type="STRING" id="1121950.SAMN02745243_02331"/>
<dbReference type="EMBL" id="FQZY01000032">
    <property type="protein sequence ID" value="SHK15853.1"/>
    <property type="molecule type" value="Genomic_DNA"/>
</dbReference>
<feature type="transmembrane region" description="Helical" evidence="1">
    <location>
        <begin position="144"/>
        <end position="167"/>
    </location>
</feature>
<evidence type="ECO:0000313" key="3">
    <source>
        <dbReference type="Proteomes" id="UP000184301"/>
    </source>
</evidence>
<gene>
    <name evidence="2" type="ORF">SAMN02745243_02331</name>
</gene>
<keyword evidence="3" id="KW-1185">Reference proteome</keyword>
<name>A0A1M6Q6W5_9FIRM</name>
<accession>A0A1M6Q6W5</accession>
<feature type="transmembrane region" description="Helical" evidence="1">
    <location>
        <begin position="428"/>
        <end position="443"/>
    </location>
</feature>
<feature type="transmembrane region" description="Helical" evidence="1">
    <location>
        <begin position="404"/>
        <end position="422"/>
    </location>
</feature>
<organism evidence="2 3">
    <name type="scientific">Hespellia stercorisuis DSM 15480</name>
    <dbReference type="NCBI Taxonomy" id="1121950"/>
    <lineage>
        <taxon>Bacteria</taxon>
        <taxon>Bacillati</taxon>
        <taxon>Bacillota</taxon>
        <taxon>Clostridia</taxon>
        <taxon>Lachnospirales</taxon>
        <taxon>Lachnospiraceae</taxon>
        <taxon>Hespellia</taxon>
    </lineage>
</organism>
<keyword evidence="1" id="KW-0472">Membrane</keyword>
<dbReference type="NCBIfam" id="TIGR04370">
    <property type="entry name" value="glyco_rpt_poly"/>
    <property type="match status" value="1"/>
</dbReference>
<reference evidence="2 3" key="1">
    <citation type="submission" date="2016-11" db="EMBL/GenBank/DDBJ databases">
        <authorList>
            <person name="Jaros S."/>
            <person name="Januszkiewicz K."/>
            <person name="Wedrychowicz H."/>
        </authorList>
    </citation>
    <scope>NUCLEOTIDE SEQUENCE [LARGE SCALE GENOMIC DNA]</scope>
    <source>
        <strain evidence="2 3">DSM 15480</strain>
    </source>
</reference>
<protein>
    <submittedName>
        <fullName evidence="2">Oligosaccharide repeat unit polymerase</fullName>
    </submittedName>
</protein>
<dbReference type="Proteomes" id="UP000184301">
    <property type="component" value="Unassembled WGS sequence"/>
</dbReference>
<keyword evidence="1" id="KW-1133">Transmembrane helix</keyword>